<name>A0A3S4TCP8_9ACTO</name>
<keyword evidence="3" id="KW-1185">Reference proteome</keyword>
<feature type="domain" description="NodB homology" evidence="1">
    <location>
        <begin position="26"/>
        <end position="264"/>
    </location>
</feature>
<dbReference type="STRING" id="1278298.GCA_000428685_01598"/>
<dbReference type="PANTHER" id="PTHR47561:SF1">
    <property type="entry name" value="POLYSACCHARIDE DEACETYLASE FAMILY PROTEIN (AFU_ORTHOLOGUE AFUA_6G05030)"/>
    <property type="match status" value="1"/>
</dbReference>
<dbReference type="RefSeq" id="WP_026426751.1">
    <property type="nucleotide sequence ID" value="NZ_CBCRWE010000002.1"/>
</dbReference>
<dbReference type="Proteomes" id="UP000276899">
    <property type="component" value="Chromosome"/>
</dbReference>
<proteinExistence type="predicted"/>
<dbReference type="AlphaFoldDB" id="A0A3S4TCP8"/>
<gene>
    <name evidence="2" type="ORF">NCTC11923_01487</name>
</gene>
<dbReference type="Pfam" id="PF01522">
    <property type="entry name" value="Polysacc_deac_1"/>
    <property type="match status" value="1"/>
</dbReference>
<dbReference type="InterPro" id="IPR011330">
    <property type="entry name" value="Glyco_hydro/deAcase_b/a-brl"/>
</dbReference>
<evidence type="ECO:0000313" key="3">
    <source>
        <dbReference type="Proteomes" id="UP000276899"/>
    </source>
</evidence>
<dbReference type="GO" id="GO:0005975">
    <property type="term" value="P:carbohydrate metabolic process"/>
    <property type="evidence" value="ECO:0007669"/>
    <property type="project" value="InterPro"/>
</dbReference>
<dbReference type="PANTHER" id="PTHR47561">
    <property type="entry name" value="POLYSACCHARIDE DEACETYLASE FAMILY PROTEIN (AFU_ORTHOLOGUE AFUA_6G05030)"/>
    <property type="match status" value="1"/>
</dbReference>
<accession>A0A3S4TCP8</accession>
<dbReference type="SUPFAM" id="SSF88713">
    <property type="entry name" value="Glycoside hydrolase/deacetylase"/>
    <property type="match status" value="1"/>
</dbReference>
<reference evidence="2 3" key="1">
    <citation type="submission" date="2018-12" db="EMBL/GenBank/DDBJ databases">
        <authorList>
            <consortium name="Pathogen Informatics"/>
        </authorList>
    </citation>
    <scope>NUCLEOTIDE SEQUENCE [LARGE SCALE GENOMIC DNA]</scope>
    <source>
        <strain evidence="2 3">NCTC11923</strain>
    </source>
</reference>
<organism evidence="2 3">
    <name type="scientific">Actinomyces slackii</name>
    <dbReference type="NCBI Taxonomy" id="52774"/>
    <lineage>
        <taxon>Bacteria</taxon>
        <taxon>Bacillati</taxon>
        <taxon>Actinomycetota</taxon>
        <taxon>Actinomycetes</taxon>
        <taxon>Actinomycetales</taxon>
        <taxon>Actinomycetaceae</taxon>
        <taxon>Actinomyces</taxon>
    </lineage>
</organism>
<dbReference type="GO" id="GO:0016810">
    <property type="term" value="F:hydrolase activity, acting on carbon-nitrogen (but not peptide) bonds"/>
    <property type="evidence" value="ECO:0007669"/>
    <property type="project" value="InterPro"/>
</dbReference>
<sequence length="282" mass="31592">MAGTICLTFHFDAVSLYPGMFGVTSPSTASRGEFGARVGVPRILKVLRREGVPATFFTPGLTVDTFPEICKEIRGDGHEFAHHGYRHVSPVPMTEAEEREELLRGIDAMERHLDGYRPYGYCSPASDLSPNSIRLLREEGFVYDATMCADDFSPYWCRENDELGVDGSIRFGTTVPLVSLPFSWTLDDFPQMEFVLGGSLTIEGLNDPKKCEAMWLADMEFMAEEVEDGVFVMCFHPQVIGRGARLRVVENMIRKARELGFEFSTCLDAATTWKSKNPFPES</sequence>
<dbReference type="InterPro" id="IPR002509">
    <property type="entry name" value="NODB_dom"/>
</dbReference>
<dbReference type="EMBL" id="LR134363">
    <property type="protein sequence ID" value="VEG74842.1"/>
    <property type="molecule type" value="Genomic_DNA"/>
</dbReference>
<dbReference type="Gene3D" id="3.20.20.370">
    <property type="entry name" value="Glycoside hydrolase/deacetylase"/>
    <property type="match status" value="1"/>
</dbReference>
<evidence type="ECO:0000313" key="2">
    <source>
        <dbReference type="EMBL" id="VEG74842.1"/>
    </source>
</evidence>
<protein>
    <submittedName>
        <fullName evidence="2">Putative urate catabolism protein</fullName>
    </submittedName>
</protein>
<evidence type="ECO:0000259" key="1">
    <source>
        <dbReference type="PROSITE" id="PS51677"/>
    </source>
</evidence>
<dbReference type="PROSITE" id="PS51677">
    <property type="entry name" value="NODB"/>
    <property type="match status" value="1"/>
</dbReference>
<dbReference type="KEGG" id="asla:NCTC11923_01487"/>